<evidence type="ECO:0000256" key="1">
    <source>
        <dbReference type="SAM" id="Phobius"/>
    </source>
</evidence>
<protein>
    <submittedName>
        <fullName evidence="2">Uncharacterized protein</fullName>
    </submittedName>
</protein>
<accession>A0AAU7VPH4</accession>
<organism evidence="2">
    <name type="scientific">Proteinivorax tanatarense</name>
    <dbReference type="NCBI Taxonomy" id="1260629"/>
    <lineage>
        <taxon>Bacteria</taxon>
        <taxon>Bacillati</taxon>
        <taxon>Bacillota</taxon>
        <taxon>Clostridia</taxon>
        <taxon>Eubacteriales</taxon>
        <taxon>Proteinivoracaceae</taxon>
        <taxon>Proteinivorax</taxon>
    </lineage>
</organism>
<reference evidence="2" key="2">
    <citation type="submission" date="2024-06" db="EMBL/GenBank/DDBJ databases">
        <authorList>
            <person name="Petrova K.O."/>
            <person name="Toshchakov S.V."/>
            <person name="Boltjanskaja Y.V."/>
            <person name="Kevbrin V."/>
        </authorList>
    </citation>
    <scope>NUCLEOTIDE SEQUENCE</scope>
    <source>
        <strain evidence="2">Z-910T</strain>
    </source>
</reference>
<dbReference type="RefSeq" id="WP_350344703.1">
    <property type="nucleotide sequence ID" value="NZ_CP158367.1"/>
</dbReference>
<dbReference type="EMBL" id="CP158367">
    <property type="protein sequence ID" value="XBX75968.1"/>
    <property type="molecule type" value="Genomic_DNA"/>
</dbReference>
<reference evidence="2" key="1">
    <citation type="journal article" date="2013" name="Extremophiles">
        <title>Proteinivorax tanatarense gen. nov., sp. nov., an anaerobic, haloalkaliphilic, proteolytic bacterium isolated from a decaying algal bloom, and proposal of Proteinivoraceae fam. nov.</title>
        <authorList>
            <person name="Kevbrin V."/>
            <person name="Boltyanskaya Y."/>
            <person name="Zhilina T."/>
            <person name="Kolganova T."/>
            <person name="Lavrentjeva E."/>
            <person name="Kuznetsov B."/>
        </authorList>
    </citation>
    <scope>NUCLEOTIDE SEQUENCE</scope>
    <source>
        <strain evidence="2">Z-910T</strain>
    </source>
</reference>
<gene>
    <name evidence="2" type="ORF">PRVXT_001133</name>
</gene>
<keyword evidence="1" id="KW-0812">Transmembrane</keyword>
<dbReference type="AlphaFoldDB" id="A0AAU7VPH4"/>
<evidence type="ECO:0000313" key="2">
    <source>
        <dbReference type="EMBL" id="XBX75968.1"/>
    </source>
</evidence>
<sequence length="64" mass="7505">MKVICVKVSTRIFWNMLAIFFICVNMIVYLYNPVATQSVMTIVDNDSLILRVIIHLQKFYTIGY</sequence>
<keyword evidence="1" id="KW-0472">Membrane</keyword>
<keyword evidence="1" id="KW-1133">Transmembrane helix</keyword>
<proteinExistence type="predicted"/>
<feature type="transmembrane region" description="Helical" evidence="1">
    <location>
        <begin position="12"/>
        <end position="31"/>
    </location>
</feature>
<name>A0AAU7VPH4_9FIRM</name>